<dbReference type="InterPro" id="IPR036188">
    <property type="entry name" value="FAD/NAD-bd_sf"/>
</dbReference>
<name>A0AB38YEN3_9GAMM</name>
<dbReference type="SUPFAM" id="SSF55424">
    <property type="entry name" value="FAD/NAD-linked reductases, dimerisation (C-terminal) domain"/>
    <property type="match status" value="1"/>
</dbReference>
<feature type="transmembrane region" description="Helical" evidence="7">
    <location>
        <begin position="6"/>
        <end position="26"/>
    </location>
</feature>
<feature type="binding site" evidence="5">
    <location>
        <begin position="131"/>
        <end position="133"/>
    </location>
    <ligand>
        <name>FAD</name>
        <dbReference type="ChEBI" id="CHEBI:57692"/>
    </ligand>
</feature>
<dbReference type="EMBL" id="CP101717">
    <property type="protein sequence ID" value="WLD57612.1"/>
    <property type="molecule type" value="Genomic_DNA"/>
</dbReference>
<feature type="disulfide bond" description="Redox-active" evidence="6">
    <location>
        <begin position="41"/>
        <end position="46"/>
    </location>
</feature>
<evidence type="ECO:0000256" key="2">
    <source>
        <dbReference type="ARBA" id="ARBA00022630"/>
    </source>
</evidence>
<dbReference type="AlphaFoldDB" id="A0AB38YEN3"/>
<feature type="binding site" evidence="5">
    <location>
        <position position="191"/>
    </location>
    <ligand>
        <name>NAD(+)</name>
        <dbReference type="ChEBI" id="CHEBI:57540"/>
    </ligand>
</feature>
<dbReference type="SUPFAM" id="SSF51905">
    <property type="entry name" value="FAD/NAD(P)-binding domain"/>
    <property type="match status" value="1"/>
</dbReference>
<dbReference type="PRINTS" id="PR00411">
    <property type="entry name" value="PNDRDTASEI"/>
</dbReference>
<keyword evidence="7" id="KW-0812">Transmembrane</keyword>
<evidence type="ECO:0000256" key="3">
    <source>
        <dbReference type="ARBA" id="ARBA00022827"/>
    </source>
</evidence>
<dbReference type="Gene3D" id="3.30.390.30">
    <property type="match status" value="1"/>
</dbReference>
<dbReference type="GO" id="GO:0050660">
    <property type="term" value="F:flavin adenine dinucleotide binding"/>
    <property type="evidence" value="ECO:0007669"/>
    <property type="project" value="TreeGrafter"/>
</dbReference>
<protein>
    <submittedName>
        <fullName evidence="10">Dihydrolipoyl dehydrogenase</fullName>
    </submittedName>
</protein>
<keyword evidence="5" id="KW-0520">NAD</keyword>
<feature type="binding site" evidence="5">
    <location>
        <position position="258"/>
    </location>
    <ligand>
        <name>NAD(+)</name>
        <dbReference type="ChEBI" id="CHEBI:57540"/>
    </ligand>
</feature>
<dbReference type="InterPro" id="IPR023753">
    <property type="entry name" value="FAD/NAD-binding_dom"/>
</dbReference>
<dbReference type="InterPro" id="IPR001100">
    <property type="entry name" value="Pyr_nuc-diS_OxRdtase"/>
</dbReference>
<feature type="domain" description="FAD/NAD(P)-binding" evidence="9">
    <location>
        <begin position="4"/>
        <end position="312"/>
    </location>
</feature>
<keyword evidence="2" id="KW-0285">Flavoprotein</keyword>
<dbReference type="PIRSF" id="PIRSF000350">
    <property type="entry name" value="Mercury_reductase_MerA"/>
    <property type="match status" value="1"/>
</dbReference>
<evidence type="ECO:0000313" key="10">
    <source>
        <dbReference type="EMBL" id="WLD57612.1"/>
    </source>
</evidence>
<evidence type="ECO:0000256" key="6">
    <source>
        <dbReference type="PIRSR" id="PIRSR000350-4"/>
    </source>
</evidence>
<dbReference type="Pfam" id="PF07992">
    <property type="entry name" value="Pyr_redox_2"/>
    <property type="match status" value="1"/>
</dbReference>
<gene>
    <name evidence="10" type="ORF">NFC81_12955</name>
</gene>
<keyword evidence="7" id="KW-1133">Transmembrane helix</keyword>
<organism evidence="10">
    <name type="scientific">Salinispirillum sp. LH 10-3-1</name>
    <dbReference type="NCBI Taxonomy" id="2952525"/>
    <lineage>
        <taxon>Bacteria</taxon>
        <taxon>Pseudomonadati</taxon>
        <taxon>Pseudomonadota</taxon>
        <taxon>Gammaproteobacteria</taxon>
        <taxon>Oceanospirillales</taxon>
        <taxon>Saccharospirillaceae</taxon>
        <taxon>Salinispirillum</taxon>
    </lineage>
</organism>
<dbReference type="GO" id="GO:0003955">
    <property type="term" value="F:NAD(P)H dehydrogenase (quinone) activity"/>
    <property type="evidence" value="ECO:0007669"/>
    <property type="project" value="TreeGrafter"/>
</dbReference>
<dbReference type="PRINTS" id="PR00368">
    <property type="entry name" value="FADPNR"/>
</dbReference>
<keyword evidence="3 5" id="KW-0274">FAD</keyword>
<keyword evidence="7" id="KW-0472">Membrane</keyword>
<proteinExistence type="inferred from homology"/>
<dbReference type="FunFam" id="3.30.390.30:FF:000001">
    <property type="entry name" value="Dihydrolipoyl dehydrogenase"/>
    <property type="match status" value="1"/>
</dbReference>
<comment type="cofactor">
    <cofactor evidence="5">
        <name>FAD</name>
        <dbReference type="ChEBI" id="CHEBI:57692"/>
    </cofactor>
    <text evidence="5">Binds 1 FAD per subunit.</text>
</comment>
<feature type="domain" description="Pyridine nucleotide-disulphide oxidoreductase dimerisation" evidence="8">
    <location>
        <begin position="336"/>
        <end position="441"/>
    </location>
</feature>
<comment type="similarity">
    <text evidence="1">Belongs to the class-I pyridine nucleotide-disulfide oxidoreductase family.</text>
</comment>
<feature type="binding site" evidence="5">
    <location>
        <position position="297"/>
    </location>
    <ligand>
        <name>FAD</name>
        <dbReference type="ChEBI" id="CHEBI:57692"/>
    </ligand>
</feature>
<evidence type="ECO:0000256" key="1">
    <source>
        <dbReference type="ARBA" id="ARBA00007532"/>
    </source>
</evidence>
<accession>A0AB38YEN3</accession>
<dbReference type="Gene3D" id="3.50.50.60">
    <property type="entry name" value="FAD/NAD(P)-binding domain"/>
    <property type="match status" value="2"/>
</dbReference>
<dbReference type="RefSeq" id="WP_304994897.1">
    <property type="nucleotide sequence ID" value="NZ_CP101717.1"/>
</dbReference>
<feature type="binding site" evidence="5">
    <location>
        <begin position="168"/>
        <end position="175"/>
    </location>
    <ligand>
        <name>NAD(+)</name>
        <dbReference type="ChEBI" id="CHEBI:57540"/>
    </ligand>
</feature>
<dbReference type="PANTHER" id="PTHR43014:SF2">
    <property type="entry name" value="MERCURIC REDUCTASE"/>
    <property type="match status" value="1"/>
</dbReference>
<dbReference type="InterPro" id="IPR016156">
    <property type="entry name" value="FAD/NAD-linked_Rdtase_dimer_sf"/>
</dbReference>
<reference evidence="10" key="1">
    <citation type="submission" date="2022-07" db="EMBL/GenBank/DDBJ databases">
        <title>Complete genome sequence of Salinispirillum sp. LH10-3-1 capable of multiple carbohydrate inversion isolated from a soda lake.</title>
        <authorList>
            <person name="Liu J."/>
            <person name="Zhai Y."/>
            <person name="Zhang H."/>
            <person name="Yang H."/>
            <person name="Qu J."/>
            <person name="Li J."/>
        </authorList>
    </citation>
    <scope>NUCLEOTIDE SEQUENCE</scope>
    <source>
        <strain evidence="10">LH 10-3-1</strain>
    </source>
</reference>
<feature type="binding site" evidence="5">
    <location>
        <position position="50"/>
    </location>
    <ligand>
        <name>FAD</name>
        <dbReference type="ChEBI" id="CHEBI:57692"/>
    </ligand>
</feature>
<evidence type="ECO:0000256" key="7">
    <source>
        <dbReference type="SAM" id="Phobius"/>
    </source>
</evidence>
<dbReference type="PANTHER" id="PTHR43014">
    <property type="entry name" value="MERCURIC REDUCTASE"/>
    <property type="match status" value="1"/>
</dbReference>
<dbReference type="Pfam" id="PF02852">
    <property type="entry name" value="Pyr_redox_dim"/>
    <property type="match status" value="1"/>
</dbReference>
<sequence length="464" mass="50298">MKAYDLIVIGSGAGGLTATFTALGFGKKVLVVEKDRPGGECTWSGCVPSKALINLAKDVHIAKKFGAVAVDGADILRRVRAVSERIYEHETPEVLQNAGADYVNGAARFVSANTIEVGGQQYMGKRIMLATGSAPLVPNIPGLTDVDFLTNENIFEQTSLPPSLLVLGGGVISMELAQAMNRLGVKVTVVEMMPEVLGREEPEFAALVREKLASEGVRFALNTKAVRVERTADGIKLHTESDGKAAYLEAAQILVALGRSPNVKGMGLEEIGVQIKGGVVVNAYLETSVKGIFACGDVAGPYLLSHMANYQGKIAAMNAILPWPIRRKVDYQHVCWATFTDPELAHAGMTEAEARAKYGDRIRVYHYDFAKLDRAQTKEGDMGRIKLITDLKARVLGAHIIGERAGDLIAEVQVMKTLGLSFGKLQKVIHPYPSYADALRQLSQQVFLDNIMQHPVVKLFRKSK</sequence>
<evidence type="ECO:0000259" key="9">
    <source>
        <dbReference type="Pfam" id="PF07992"/>
    </source>
</evidence>
<evidence type="ECO:0000256" key="4">
    <source>
        <dbReference type="ARBA" id="ARBA00023002"/>
    </source>
</evidence>
<evidence type="ECO:0000259" key="8">
    <source>
        <dbReference type="Pfam" id="PF02852"/>
    </source>
</evidence>
<dbReference type="InterPro" id="IPR004099">
    <property type="entry name" value="Pyr_nucl-diS_OxRdtase_dimer"/>
</dbReference>
<keyword evidence="5" id="KW-0547">Nucleotide-binding</keyword>
<evidence type="ECO:0000256" key="5">
    <source>
        <dbReference type="PIRSR" id="PIRSR000350-3"/>
    </source>
</evidence>
<keyword evidence="4" id="KW-0560">Oxidoreductase</keyword>